<dbReference type="STRING" id="3659.A0A0A0LAX7"/>
<dbReference type="Pfam" id="PF02519">
    <property type="entry name" value="Auxin_inducible"/>
    <property type="match status" value="1"/>
</dbReference>
<dbReference type="Gramene" id="KGN59145">
    <property type="protein sequence ID" value="KGN59145"/>
    <property type="gene ID" value="Csa_3G777530"/>
</dbReference>
<dbReference type="PANTHER" id="PTHR31374">
    <property type="entry name" value="AUXIN-INDUCED PROTEIN-LIKE-RELATED"/>
    <property type="match status" value="1"/>
</dbReference>
<accession>A0A0A0LAX7</accession>
<dbReference type="EMBL" id="CM002924">
    <property type="protein sequence ID" value="KGN59145.1"/>
    <property type="molecule type" value="Genomic_DNA"/>
</dbReference>
<evidence type="ECO:0000256" key="1">
    <source>
        <dbReference type="ARBA" id="ARBA00006974"/>
    </source>
</evidence>
<evidence type="ECO:0000313" key="3">
    <source>
        <dbReference type="Proteomes" id="UP000029981"/>
    </source>
</evidence>
<dbReference type="PANTHER" id="PTHR31374:SF28">
    <property type="entry name" value="SAUR-LIKE AUXIN-RESPONSIVE PROTEIN FAMILY"/>
    <property type="match status" value="1"/>
</dbReference>
<keyword evidence="3" id="KW-1185">Reference proteome</keyword>
<reference evidence="2 3" key="4">
    <citation type="journal article" date="2011" name="BMC Genomics">
        <title>RNA-Seq improves annotation of protein-coding genes in the cucumber genome.</title>
        <authorList>
            <person name="Li Z."/>
            <person name="Zhang Z."/>
            <person name="Yan P."/>
            <person name="Huang S."/>
            <person name="Fei Z."/>
            <person name="Lin K."/>
        </authorList>
    </citation>
    <scope>NUCLEOTIDE SEQUENCE [LARGE SCALE GENOMIC DNA]</scope>
    <source>
        <strain evidence="3">cv. 9930</strain>
    </source>
</reference>
<proteinExistence type="inferred from homology"/>
<dbReference type="InterPro" id="IPR003676">
    <property type="entry name" value="SAUR_fam"/>
</dbReference>
<reference evidence="2 3" key="2">
    <citation type="journal article" date="2009" name="PLoS ONE">
        <title>An integrated genetic and cytogenetic map of the cucumber genome.</title>
        <authorList>
            <person name="Ren Y."/>
            <person name="Zhang Z."/>
            <person name="Liu J."/>
            <person name="Staub J.E."/>
            <person name="Han Y."/>
            <person name="Cheng Z."/>
            <person name="Li X."/>
            <person name="Lu J."/>
            <person name="Miao H."/>
            <person name="Kang H."/>
            <person name="Xie B."/>
            <person name="Gu X."/>
            <person name="Wang X."/>
            <person name="Du Y."/>
            <person name="Jin W."/>
            <person name="Huang S."/>
        </authorList>
    </citation>
    <scope>NUCLEOTIDE SEQUENCE [LARGE SCALE GENOMIC DNA]</scope>
    <source>
        <strain evidence="3">cv. 9930</strain>
    </source>
</reference>
<dbReference type="AlphaFoldDB" id="A0A0A0LAX7"/>
<dbReference type="Proteomes" id="UP000029981">
    <property type="component" value="Chromosome 3"/>
</dbReference>
<comment type="similarity">
    <text evidence="1">Belongs to the ARG7 family.</text>
</comment>
<gene>
    <name evidence="2" type="ORF">Csa_3G777530</name>
</gene>
<sequence length="120" mass="13506">MLKNRVPSLKKVAKGNNGERRHEDSLLASEMEAGGGRCPTPRGCVALYVGEECRRFVVPTRFLCHPLFKMVLDKTYKEFGFNQKSGLVVSCSVFAFQEILNTIEANHGSFHFGELVHEFL</sequence>
<reference evidence="2 3" key="1">
    <citation type="journal article" date="2009" name="Nat. Genet.">
        <title>The genome of the cucumber, Cucumis sativus L.</title>
        <authorList>
            <person name="Huang S."/>
            <person name="Li R."/>
            <person name="Zhang Z."/>
            <person name="Li L."/>
            <person name="Gu X."/>
            <person name="Fan W."/>
            <person name="Lucas W.J."/>
            <person name="Wang X."/>
            <person name="Xie B."/>
            <person name="Ni P."/>
            <person name="Ren Y."/>
            <person name="Zhu H."/>
            <person name="Li J."/>
            <person name="Lin K."/>
            <person name="Jin W."/>
            <person name="Fei Z."/>
            <person name="Li G."/>
            <person name="Staub J."/>
            <person name="Kilian A."/>
            <person name="van der Vossen E.A."/>
            <person name="Wu Y."/>
            <person name="Guo J."/>
            <person name="He J."/>
            <person name="Jia Z."/>
            <person name="Ren Y."/>
            <person name="Tian G."/>
            <person name="Lu Y."/>
            <person name="Ruan J."/>
            <person name="Qian W."/>
            <person name="Wang M."/>
            <person name="Huang Q."/>
            <person name="Li B."/>
            <person name="Xuan Z."/>
            <person name="Cao J."/>
            <person name="Asan"/>
            <person name="Wu Z."/>
            <person name="Zhang J."/>
            <person name="Cai Q."/>
            <person name="Bai Y."/>
            <person name="Zhao B."/>
            <person name="Han Y."/>
            <person name="Li Y."/>
            <person name="Li X."/>
            <person name="Wang S."/>
            <person name="Shi Q."/>
            <person name="Liu S."/>
            <person name="Cho W.K."/>
            <person name="Kim J.Y."/>
            <person name="Xu Y."/>
            <person name="Heller-Uszynska K."/>
            <person name="Miao H."/>
            <person name="Cheng Z."/>
            <person name="Zhang S."/>
            <person name="Wu J."/>
            <person name="Yang Y."/>
            <person name="Kang H."/>
            <person name="Li M."/>
            <person name="Liang H."/>
            <person name="Ren X."/>
            <person name="Shi Z."/>
            <person name="Wen M."/>
            <person name="Jian M."/>
            <person name="Yang H."/>
            <person name="Zhang G."/>
            <person name="Yang Z."/>
            <person name="Chen R."/>
            <person name="Liu S."/>
            <person name="Li J."/>
            <person name="Ma L."/>
            <person name="Liu H."/>
            <person name="Zhou Y."/>
            <person name="Zhao J."/>
            <person name="Fang X."/>
            <person name="Li G."/>
            <person name="Fang L."/>
            <person name="Li Y."/>
            <person name="Liu D."/>
            <person name="Zheng H."/>
            <person name="Zhang Y."/>
            <person name="Qin N."/>
            <person name="Li Z."/>
            <person name="Yang G."/>
            <person name="Yang S."/>
            <person name="Bolund L."/>
            <person name="Kristiansen K."/>
            <person name="Zheng H."/>
            <person name="Li S."/>
            <person name="Zhang X."/>
            <person name="Yang H."/>
            <person name="Wang J."/>
            <person name="Sun R."/>
            <person name="Zhang B."/>
            <person name="Jiang S."/>
            <person name="Wang J."/>
            <person name="Du Y."/>
            <person name="Li S."/>
        </authorList>
    </citation>
    <scope>NUCLEOTIDE SEQUENCE [LARGE SCALE GENOMIC DNA]</scope>
    <source>
        <strain evidence="3">cv. 9930</strain>
    </source>
</reference>
<evidence type="ECO:0000313" key="2">
    <source>
        <dbReference type="EMBL" id="KGN59145.1"/>
    </source>
</evidence>
<dbReference type="GO" id="GO:0009733">
    <property type="term" value="P:response to auxin"/>
    <property type="evidence" value="ECO:0007669"/>
    <property type="project" value="InterPro"/>
</dbReference>
<reference evidence="2 3" key="3">
    <citation type="journal article" date="2010" name="BMC Genomics">
        <title>Transcriptome sequencing and comparative analysis of cucumber flowers with different sex types.</title>
        <authorList>
            <person name="Guo S."/>
            <person name="Zheng Y."/>
            <person name="Joung J.G."/>
            <person name="Liu S."/>
            <person name="Zhang Z."/>
            <person name="Crasta O.R."/>
            <person name="Sobral B.W."/>
            <person name="Xu Y."/>
            <person name="Huang S."/>
            <person name="Fei Z."/>
        </authorList>
    </citation>
    <scope>NUCLEOTIDE SEQUENCE [LARGE SCALE GENOMIC DNA]</scope>
    <source>
        <strain evidence="3">cv. 9930</strain>
    </source>
</reference>
<evidence type="ECO:0008006" key="4">
    <source>
        <dbReference type="Google" id="ProtNLM"/>
    </source>
</evidence>
<protein>
    <recommendedName>
        <fullName evidence="4">SAUR family protein</fullName>
    </recommendedName>
</protein>
<name>A0A0A0LAX7_CUCSA</name>
<organism evidence="2 3">
    <name type="scientific">Cucumis sativus</name>
    <name type="common">Cucumber</name>
    <dbReference type="NCBI Taxonomy" id="3659"/>
    <lineage>
        <taxon>Eukaryota</taxon>
        <taxon>Viridiplantae</taxon>
        <taxon>Streptophyta</taxon>
        <taxon>Embryophyta</taxon>
        <taxon>Tracheophyta</taxon>
        <taxon>Spermatophyta</taxon>
        <taxon>Magnoliopsida</taxon>
        <taxon>eudicotyledons</taxon>
        <taxon>Gunneridae</taxon>
        <taxon>Pentapetalae</taxon>
        <taxon>rosids</taxon>
        <taxon>fabids</taxon>
        <taxon>Cucurbitales</taxon>
        <taxon>Cucurbitaceae</taxon>
        <taxon>Benincaseae</taxon>
        <taxon>Cucumis</taxon>
    </lineage>
</organism>